<feature type="domain" description="DUF1468" evidence="2">
    <location>
        <begin position="16"/>
        <end position="145"/>
    </location>
</feature>
<dbReference type="RefSeq" id="WP_115467756.1">
    <property type="nucleotide sequence ID" value="NZ_QKRA01000003.1"/>
</dbReference>
<evidence type="ECO:0000256" key="1">
    <source>
        <dbReference type="SAM" id="Phobius"/>
    </source>
</evidence>
<name>A0A370U9R3_9GAMM</name>
<evidence type="ECO:0000313" key="3">
    <source>
        <dbReference type="EMBL" id="RDL44493.1"/>
    </source>
</evidence>
<dbReference type="InterPro" id="IPR009936">
    <property type="entry name" value="DUF1468"/>
</dbReference>
<feature type="transmembrane region" description="Helical" evidence="1">
    <location>
        <begin position="81"/>
        <end position="102"/>
    </location>
</feature>
<dbReference type="AlphaFoldDB" id="A0A370U9R3"/>
<keyword evidence="1" id="KW-1133">Transmembrane helix</keyword>
<protein>
    <submittedName>
        <fullName evidence="3">Tripartite tricarboxylate transporter TctB family protein</fullName>
    </submittedName>
</protein>
<sequence>MNNNNSKPLLRPMIVIAFCIFIASAAFLIPALKLNGNASLLPVAMLVALMGLSVILVVIDVKKALNNNEPHKPALQSPSRVVGALLSVFLFVTCVDFFGFYLTTAIFVPVTAYLFGCRSLKVLLASDVIVVAGIYLIFSVAMSKDFPMGSIW</sequence>
<organism evidence="3 4">
    <name type="scientific">Marinomonas piezotolerans</name>
    <dbReference type="NCBI Taxonomy" id="2213058"/>
    <lineage>
        <taxon>Bacteria</taxon>
        <taxon>Pseudomonadati</taxon>
        <taxon>Pseudomonadota</taxon>
        <taxon>Gammaproteobacteria</taxon>
        <taxon>Oceanospirillales</taxon>
        <taxon>Oceanospirillaceae</taxon>
        <taxon>Marinomonas</taxon>
    </lineage>
</organism>
<dbReference type="EMBL" id="QKRA01000003">
    <property type="protein sequence ID" value="RDL44493.1"/>
    <property type="molecule type" value="Genomic_DNA"/>
</dbReference>
<reference evidence="3 4" key="1">
    <citation type="submission" date="2018-06" db="EMBL/GenBank/DDBJ databases">
        <title>Marinomonas sp. YLB-05 draft genome sequence.</title>
        <authorList>
            <person name="Yu L."/>
            <person name="Tang X."/>
        </authorList>
    </citation>
    <scope>NUCLEOTIDE SEQUENCE [LARGE SCALE GENOMIC DNA]</scope>
    <source>
        <strain evidence="3 4">YLB-05</strain>
    </source>
</reference>
<feature type="transmembrane region" description="Helical" evidence="1">
    <location>
        <begin position="38"/>
        <end position="61"/>
    </location>
</feature>
<gene>
    <name evidence="3" type="ORF">DN730_08845</name>
</gene>
<dbReference type="OrthoDB" id="6104925at2"/>
<keyword evidence="4" id="KW-1185">Reference proteome</keyword>
<dbReference type="Proteomes" id="UP000254326">
    <property type="component" value="Unassembled WGS sequence"/>
</dbReference>
<keyword evidence="1" id="KW-0812">Transmembrane</keyword>
<dbReference type="Pfam" id="PF07331">
    <property type="entry name" value="TctB"/>
    <property type="match status" value="1"/>
</dbReference>
<feature type="transmembrane region" description="Helical" evidence="1">
    <location>
        <begin position="12"/>
        <end position="32"/>
    </location>
</feature>
<accession>A0A370U9R3</accession>
<comment type="caution">
    <text evidence="3">The sequence shown here is derived from an EMBL/GenBank/DDBJ whole genome shotgun (WGS) entry which is preliminary data.</text>
</comment>
<proteinExistence type="predicted"/>
<evidence type="ECO:0000313" key="4">
    <source>
        <dbReference type="Proteomes" id="UP000254326"/>
    </source>
</evidence>
<feature type="transmembrane region" description="Helical" evidence="1">
    <location>
        <begin position="122"/>
        <end position="142"/>
    </location>
</feature>
<evidence type="ECO:0000259" key="2">
    <source>
        <dbReference type="Pfam" id="PF07331"/>
    </source>
</evidence>
<keyword evidence="1" id="KW-0472">Membrane</keyword>